<reference evidence="6" key="1">
    <citation type="submission" date="2016-10" db="EMBL/GenBank/DDBJ databases">
        <authorList>
            <person name="Varghese N."/>
            <person name="Submissions S."/>
        </authorList>
    </citation>
    <scope>NUCLEOTIDE SEQUENCE [LARGE SCALE GENOMIC DNA]</scope>
    <source>
        <strain evidence="6">CGMCC 1.10223</strain>
    </source>
</reference>
<dbReference type="AlphaFoldDB" id="A0A1I2F785"/>
<organism evidence="5 6">
    <name type="scientific">Paenibacillus algorifonticola</name>
    <dbReference type="NCBI Taxonomy" id="684063"/>
    <lineage>
        <taxon>Bacteria</taxon>
        <taxon>Bacillati</taxon>
        <taxon>Bacillota</taxon>
        <taxon>Bacilli</taxon>
        <taxon>Bacillales</taxon>
        <taxon>Paenibacillaceae</taxon>
        <taxon>Paenibacillus</taxon>
    </lineage>
</organism>
<protein>
    <submittedName>
        <fullName evidence="5">Membrane fusion protein, macrolide-specific efflux system</fullName>
    </submittedName>
</protein>
<dbReference type="Proteomes" id="UP000183410">
    <property type="component" value="Unassembled WGS sequence"/>
</dbReference>
<comment type="similarity">
    <text evidence="1">Belongs to the membrane fusion protein (MFP) (TC 8.A.1) family.</text>
</comment>
<dbReference type="GO" id="GO:0015562">
    <property type="term" value="F:efflux transmembrane transporter activity"/>
    <property type="evidence" value="ECO:0007669"/>
    <property type="project" value="TreeGrafter"/>
</dbReference>
<evidence type="ECO:0000313" key="6">
    <source>
        <dbReference type="Proteomes" id="UP000183410"/>
    </source>
</evidence>
<dbReference type="Pfam" id="PF25990">
    <property type="entry name" value="Beta-barrel_YknX"/>
    <property type="match status" value="1"/>
</dbReference>
<dbReference type="SUPFAM" id="SSF111369">
    <property type="entry name" value="HlyD-like secretion proteins"/>
    <property type="match status" value="1"/>
</dbReference>
<keyword evidence="3" id="KW-1133">Transmembrane helix</keyword>
<dbReference type="NCBIfam" id="TIGR01730">
    <property type="entry name" value="RND_mfp"/>
    <property type="match status" value="1"/>
</dbReference>
<dbReference type="EMBL" id="FONN01000011">
    <property type="protein sequence ID" value="SFF00883.1"/>
    <property type="molecule type" value="Genomic_DNA"/>
</dbReference>
<evidence type="ECO:0000259" key="4">
    <source>
        <dbReference type="Pfam" id="PF25990"/>
    </source>
</evidence>
<evidence type="ECO:0000256" key="1">
    <source>
        <dbReference type="ARBA" id="ARBA00009477"/>
    </source>
</evidence>
<dbReference type="InterPro" id="IPR006143">
    <property type="entry name" value="RND_pump_MFP"/>
</dbReference>
<sequence>MKWIKGIVAMCLLIGAGYYFYMQYKPEPPLPVESQSMISFTVTEETITEELQVKGKSVYAEETQVYAPISAKIVSRNKKNGQQLKKGDIIMELDTEAIQKEIKQLESDIKKARLDIKLKQVTQAVEAETEEIGVTGEERKKAFIAREGKRLTDEINEEAIVLKEDELKEKRKLLDKAVIFSPSSGVFLYNEPDDKTSMLAEGQLIGKIVNLDQVDFAASVSEKDIIQLKPGMQVKVQMSGRKDKEFLGKIQSISQFPKTSSNATDTSQLSQFDVVIAMKADKLLIGGLTLEGRIETFRKEKAAVVSALAIMREGELVYVMRDQGNGQIERQDIETGIEFGDQIEVLKGLKPGDVVVMP</sequence>
<name>A0A1I2F785_9BACL</name>
<keyword evidence="6" id="KW-1185">Reference proteome</keyword>
<keyword evidence="3" id="KW-0812">Transmembrane</keyword>
<dbReference type="Gene3D" id="2.40.50.100">
    <property type="match status" value="1"/>
</dbReference>
<evidence type="ECO:0000256" key="3">
    <source>
        <dbReference type="SAM" id="Phobius"/>
    </source>
</evidence>
<dbReference type="InterPro" id="IPR058636">
    <property type="entry name" value="Beta-barrel_YknX"/>
</dbReference>
<evidence type="ECO:0000256" key="2">
    <source>
        <dbReference type="SAM" id="Coils"/>
    </source>
</evidence>
<feature type="domain" description="YknX-like beta-barrel" evidence="4">
    <location>
        <begin position="217"/>
        <end position="283"/>
    </location>
</feature>
<keyword evidence="3" id="KW-0472">Membrane</keyword>
<dbReference type="RefSeq" id="WP_046232205.1">
    <property type="nucleotide sequence ID" value="NZ_FONN01000011.1"/>
</dbReference>
<dbReference type="GO" id="GO:1990281">
    <property type="term" value="C:efflux pump complex"/>
    <property type="evidence" value="ECO:0007669"/>
    <property type="project" value="TreeGrafter"/>
</dbReference>
<feature type="coiled-coil region" evidence="2">
    <location>
        <begin position="95"/>
        <end position="131"/>
    </location>
</feature>
<gene>
    <name evidence="5" type="ORF">SAMN04487969_11178</name>
</gene>
<evidence type="ECO:0000313" key="5">
    <source>
        <dbReference type="EMBL" id="SFF00883.1"/>
    </source>
</evidence>
<dbReference type="Gene3D" id="2.40.420.20">
    <property type="match status" value="1"/>
</dbReference>
<dbReference type="PANTHER" id="PTHR30469">
    <property type="entry name" value="MULTIDRUG RESISTANCE PROTEIN MDTA"/>
    <property type="match status" value="1"/>
</dbReference>
<dbReference type="Gene3D" id="2.40.30.170">
    <property type="match status" value="1"/>
</dbReference>
<accession>A0A1I2F785</accession>
<proteinExistence type="inferred from homology"/>
<feature type="transmembrane region" description="Helical" evidence="3">
    <location>
        <begin position="7"/>
        <end position="24"/>
    </location>
</feature>
<dbReference type="OrthoDB" id="2541666at2"/>
<keyword evidence="2" id="KW-0175">Coiled coil</keyword>